<dbReference type="GO" id="GO:0070475">
    <property type="term" value="P:rRNA base methylation"/>
    <property type="evidence" value="ECO:0007669"/>
    <property type="project" value="TreeGrafter"/>
</dbReference>
<keyword evidence="6 10" id="KW-0808">Transferase</keyword>
<dbReference type="PANTHER" id="PTHR30027">
    <property type="entry name" value="RIBOSOMAL RNA SMALL SUBUNIT METHYLTRANSFERASE E"/>
    <property type="match status" value="1"/>
</dbReference>
<name>A0A376C1A7_9FLAO</name>
<evidence type="ECO:0000256" key="9">
    <source>
        <dbReference type="ARBA" id="ARBA00047944"/>
    </source>
</evidence>
<dbReference type="InterPro" id="IPR046887">
    <property type="entry name" value="RsmE_PUA-like"/>
</dbReference>
<dbReference type="EC" id="2.1.1.193" evidence="10"/>
<evidence type="ECO:0000256" key="3">
    <source>
        <dbReference type="ARBA" id="ARBA00022490"/>
    </source>
</evidence>
<feature type="domain" description="Ribosomal RNA small subunit methyltransferase E methyltransferase" evidence="11">
    <location>
        <begin position="68"/>
        <end position="222"/>
    </location>
</feature>
<dbReference type="InterPro" id="IPR006700">
    <property type="entry name" value="RsmE"/>
</dbReference>
<evidence type="ECO:0000313" key="13">
    <source>
        <dbReference type="EMBL" id="SSZ55958.1"/>
    </source>
</evidence>
<dbReference type="SUPFAM" id="SSF88697">
    <property type="entry name" value="PUA domain-like"/>
    <property type="match status" value="1"/>
</dbReference>
<dbReference type="Pfam" id="PF04452">
    <property type="entry name" value="Methyltrans_RNA"/>
    <property type="match status" value="1"/>
</dbReference>
<keyword evidence="4 10" id="KW-0698">rRNA processing</keyword>
<dbReference type="EMBL" id="UFTJ01000002">
    <property type="protein sequence ID" value="SSZ55958.1"/>
    <property type="molecule type" value="Genomic_DNA"/>
</dbReference>
<keyword evidence="3 10" id="KW-0963">Cytoplasm</keyword>
<dbReference type="InterPro" id="IPR046886">
    <property type="entry name" value="RsmE_MTase_dom"/>
</dbReference>
<dbReference type="InterPro" id="IPR029028">
    <property type="entry name" value="Alpha/beta_knot_MTases"/>
</dbReference>
<evidence type="ECO:0000256" key="8">
    <source>
        <dbReference type="ARBA" id="ARBA00025699"/>
    </source>
</evidence>
<dbReference type="InterPro" id="IPR015947">
    <property type="entry name" value="PUA-like_sf"/>
</dbReference>
<comment type="similarity">
    <text evidence="2 10">Belongs to the RNA methyltransferase RsmE family.</text>
</comment>
<evidence type="ECO:0000256" key="4">
    <source>
        <dbReference type="ARBA" id="ARBA00022552"/>
    </source>
</evidence>
<dbReference type="Gene3D" id="2.40.240.20">
    <property type="entry name" value="Hypothetical PUA domain-like, domain 1"/>
    <property type="match status" value="1"/>
</dbReference>
<dbReference type="Gene3D" id="3.40.1280.10">
    <property type="match status" value="1"/>
</dbReference>
<organism evidence="13 14">
    <name type="scientific">Bergeyella zoohelcum</name>
    <dbReference type="NCBI Taxonomy" id="1015"/>
    <lineage>
        <taxon>Bacteria</taxon>
        <taxon>Pseudomonadati</taxon>
        <taxon>Bacteroidota</taxon>
        <taxon>Flavobacteriia</taxon>
        <taxon>Flavobacteriales</taxon>
        <taxon>Weeksellaceae</taxon>
        <taxon>Bergeyella</taxon>
    </lineage>
</organism>
<feature type="domain" description="Ribosomal RNA small subunit methyltransferase E PUA-like" evidence="12">
    <location>
        <begin position="17"/>
        <end position="54"/>
    </location>
</feature>
<keyword evidence="7 10" id="KW-0949">S-adenosyl-L-methionine</keyword>
<reference evidence="13 14" key="1">
    <citation type="submission" date="2018-06" db="EMBL/GenBank/DDBJ databases">
        <authorList>
            <consortium name="Pathogen Informatics"/>
            <person name="Doyle S."/>
        </authorList>
    </citation>
    <scope>NUCLEOTIDE SEQUENCE [LARGE SCALE GENOMIC DNA]</scope>
    <source>
        <strain evidence="13 14">NCTC11661</strain>
    </source>
</reference>
<dbReference type="GO" id="GO:0005737">
    <property type="term" value="C:cytoplasm"/>
    <property type="evidence" value="ECO:0007669"/>
    <property type="project" value="UniProtKB-SubCell"/>
</dbReference>
<evidence type="ECO:0000259" key="12">
    <source>
        <dbReference type="Pfam" id="PF20260"/>
    </source>
</evidence>
<accession>A0A376C1A7</accession>
<evidence type="ECO:0000313" key="14">
    <source>
        <dbReference type="Proteomes" id="UP000255515"/>
    </source>
</evidence>
<comment type="catalytic activity">
    <reaction evidence="9 10">
        <text>uridine(1498) in 16S rRNA + S-adenosyl-L-methionine = N(3)-methyluridine(1498) in 16S rRNA + S-adenosyl-L-homocysteine + H(+)</text>
        <dbReference type="Rhea" id="RHEA:42920"/>
        <dbReference type="Rhea" id="RHEA-COMP:10283"/>
        <dbReference type="Rhea" id="RHEA-COMP:10284"/>
        <dbReference type="ChEBI" id="CHEBI:15378"/>
        <dbReference type="ChEBI" id="CHEBI:57856"/>
        <dbReference type="ChEBI" id="CHEBI:59789"/>
        <dbReference type="ChEBI" id="CHEBI:65315"/>
        <dbReference type="ChEBI" id="CHEBI:74502"/>
        <dbReference type="EC" id="2.1.1.193"/>
    </reaction>
</comment>
<dbReference type="NCBIfam" id="TIGR00046">
    <property type="entry name" value="RsmE family RNA methyltransferase"/>
    <property type="match status" value="1"/>
</dbReference>
<comment type="function">
    <text evidence="8 10">Specifically methylates the N3 position of the uracil ring of uridine 1498 (m3U1498) in 16S rRNA. Acts on the fully assembled 30S ribosomal subunit.</text>
</comment>
<protein>
    <recommendedName>
        <fullName evidence="10">Ribosomal RNA small subunit methyltransferase E</fullName>
        <ecNumber evidence="10">2.1.1.193</ecNumber>
    </recommendedName>
</protein>
<dbReference type="AlphaFoldDB" id="A0A376C1A7"/>
<gene>
    <name evidence="13" type="primary">rsmE</name>
    <name evidence="13" type="ORF">NCTC11661_01357</name>
</gene>
<comment type="subcellular location">
    <subcellularLocation>
        <location evidence="1 10">Cytoplasm</location>
    </subcellularLocation>
</comment>
<proteinExistence type="inferred from homology"/>
<evidence type="ECO:0000256" key="2">
    <source>
        <dbReference type="ARBA" id="ARBA00005528"/>
    </source>
</evidence>
<evidence type="ECO:0000256" key="10">
    <source>
        <dbReference type="PIRNR" id="PIRNR015601"/>
    </source>
</evidence>
<keyword evidence="5 10" id="KW-0489">Methyltransferase</keyword>
<evidence type="ECO:0000256" key="6">
    <source>
        <dbReference type="ARBA" id="ARBA00022679"/>
    </source>
</evidence>
<evidence type="ECO:0000256" key="7">
    <source>
        <dbReference type="ARBA" id="ARBA00022691"/>
    </source>
</evidence>
<dbReference type="SUPFAM" id="SSF75217">
    <property type="entry name" value="alpha/beta knot"/>
    <property type="match status" value="1"/>
</dbReference>
<dbReference type="CDD" id="cd18084">
    <property type="entry name" value="RsmE-like"/>
    <property type="match status" value="1"/>
</dbReference>
<dbReference type="PIRSF" id="PIRSF015601">
    <property type="entry name" value="MTase_slr0722"/>
    <property type="match status" value="1"/>
</dbReference>
<dbReference type="InterPro" id="IPR029026">
    <property type="entry name" value="tRNA_m1G_MTases_N"/>
</dbReference>
<evidence type="ECO:0000259" key="11">
    <source>
        <dbReference type="Pfam" id="PF04452"/>
    </source>
</evidence>
<dbReference type="RefSeq" id="WP_002688638.1">
    <property type="nucleotide sequence ID" value="NZ_UFTJ01000002.1"/>
</dbReference>
<dbReference type="GO" id="GO:0070042">
    <property type="term" value="F:rRNA (uridine-N3-)-methyltransferase activity"/>
    <property type="evidence" value="ECO:0007669"/>
    <property type="project" value="TreeGrafter"/>
</dbReference>
<dbReference type="Proteomes" id="UP000255515">
    <property type="component" value="Unassembled WGS sequence"/>
</dbReference>
<sequence>MKLFYGSIFPNVAFHPDEVQHITKVLRIKEGTVLYLTDGQGNSVRGELTIQGKKANLVHVEHLPKLHKSSFQLHIAIAPTKNIDRMEFFLEKAVEMGVDEITFLLTDNSERKNINLERLEKQAIAASKQSLRMYFPKINPLTKLSDFIKNHSENIFVAHCNERFERVLLTEFHFGEKNTFLVGPEGDFSQREIEMLSEKNIKAVSLGTQRLRTETAGIFLSAWNYQRGFSK</sequence>
<evidence type="ECO:0000256" key="1">
    <source>
        <dbReference type="ARBA" id="ARBA00004496"/>
    </source>
</evidence>
<dbReference type="Pfam" id="PF20260">
    <property type="entry name" value="PUA_4"/>
    <property type="match status" value="1"/>
</dbReference>
<dbReference type="PANTHER" id="PTHR30027:SF3">
    <property type="entry name" value="16S RRNA (URACIL(1498)-N(3))-METHYLTRANSFERASE"/>
    <property type="match status" value="1"/>
</dbReference>
<evidence type="ECO:0000256" key="5">
    <source>
        <dbReference type="ARBA" id="ARBA00022603"/>
    </source>
</evidence>